<comment type="caution">
    <text evidence="1">The sequence shown here is derived from an EMBL/GenBank/DDBJ whole genome shotgun (WGS) entry which is preliminary data.</text>
</comment>
<protein>
    <submittedName>
        <fullName evidence="1">Arsenate reductase-like glutaredoxin family protein</fullName>
    </submittedName>
</protein>
<gene>
    <name evidence="1" type="ORF">C8D94_10326</name>
</gene>
<reference evidence="1 2" key="1">
    <citation type="submission" date="2018-07" db="EMBL/GenBank/DDBJ databases">
        <title>Genomic Encyclopedia of Type Strains, Phase IV (KMG-IV): sequencing the most valuable type-strain genomes for metagenomic binning, comparative biology and taxonomic classification.</title>
        <authorList>
            <person name="Goeker M."/>
        </authorList>
    </citation>
    <scope>NUCLEOTIDE SEQUENCE [LARGE SCALE GENOMIC DNA]</scope>
    <source>
        <strain evidence="1 2">DSM 101478</strain>
    </source>
</reference>
<organism evidence="1 2">
    <name type="scientific">Marinirhabdus gelatinilytica</name>
    <dbReference type="NCBI Taxonomy" id="1703343"/>
    <lineage>
        <taxon>Bacteria</taxon>
        <taxon>Pseudomonadati</taxon>
        <taxon>Bacteroidota</taxon>
        <taxon>Flavobacteriia</taxon>
        <taxon>Flavobacteriales</taxon>
        <taxon>Flavobacteriaceae</taxon>
    </lineage>
</organism>
<keyword evidence="2" id="KW-1185">Reference proteome</keyword>
<dbReference type="RefSeq" id="WP_147278529.1">
    <property type="nucleotide sequence ID" value="NZ_QRAO01000003.1"/>
</dbReference>
<dbReference type="Proteomes" id="UP000255317">
    <property type="component" value="Unassembled WGS sequence"/>
</dbReference>
<proteinExistence type="predicted"/>
<evidence type="ECO:0000313" key="1">
    <source>
        <dbReference type="EMBL" id="RDK85208.1"/>
    </source>
</evidence>
<sequence>MNTETNMGVLARDDREFTLIYSHNSRVGKHALAYLQGVKDKLNAIDISKTKISDTQWAELAKALGCKVGDLVDKRLVKVDDTSNFGTNDWIKILQNNDEVLSHPIAIKGDKTRQIANGPDILKFFGVDSAGLEKTFHTEDPTIEKTTNGEGFVE</sequence>
<dbReference type="OrthoDB" id="1434620at2"/>
<dbReference type="Gene3D" id="3.40.30.10">
    <property type="entry name" value="Glutaredoxin"/>
    <property type="match status" value="1"/>
</dbReference>
<dbReference type="AlphaFoldDB" id="A0A370QA10"/>
<dbReference type="EMBL" id="QRAO01000003">
    <property type="protein sequence ID" value="RDK85208.1"/>
    <property type="molecule type" value="Genomic_DNA"/>
</dbReference>
<name>A0A370QA10_9FLAO</name>
<accession>A0A370QA10</accession>
<evidence type="ECO:0000313" key="2">
    <source>
        <dbReference type="Proteomes" id="UP000255317"/>
    </source>
</evidence>